<evidence type="ECO:0008006" key="3">
    <source>
        <dbReference type="Google" id="ProtNLM"/>
    </source>
</evidence>
<organism evidence="1 2">
    <name type="scientific">Hymenobacter negativus</name>
    <dbReference type="NCBI Taxonomy" id="2795026"/>
    <lineage>
        <taxon>Bacteria</taxon>
        <taxon>Pseudomonadati</taxon>
        <taxon>Bacteroidota</taxon>
        <taxon>Cytophagia</taxon>
        <taxon>Cytophagales</taxon>
        <taxon>Hymenobacteraceae</taxon>
        <taxon>Hymenobacter</taxon>
    </lineage>
</organism>
<proteinExistence type="predicted"/>
<reference evidence="1 2" key="1">
    <citation type="submission" date="2021-03" db="EMBL/GenBank/DDBJ databases">
        <authorList>
            <person name="Kim M.K."/>
        </authorList>
    </citation>
    <scope>NUCLEOTIDE SEQUENCE [LARGE SCALE GENOMIC DNA]</scope>
    <source>
        <strain evidence="1 2">BT442</strain>
    </source>
</reference>
<evidence type="ECO:0000313" key="2">
    <source>
        <dbReference type="Proteomes" id="UP000664369"/>
    </source>
</evidence>
<comment type="caution">
    <text evidence="1">The sequence shown here is derived from an EMBL/GenBank/DDBJ whole genome shotgun (WGS) entry which is preliminary data.</text>
</comment>
<sequence length="233" mass="25597">MPDSIPIADTPLAVFRHAYFGQIDQYLAWHDGYEADQACLTALSPVERNQAEAELLAALRNRTADARAVMGLGYLRSEEALPLLHHCLRQGFYAHYVLTAIASINPAGLDRMWLDNVLTTTTNTYNLIDVLMGLPDAFALPQVGAGVATAALRHFTHPDYLVRYHALNALRKLYGVPGPQPSHSPAAIRADALFGLICQKHAPRAYRQAQQLFISQVPAATLREFPLTATGLK</sequence>
<name>A0ABS3Q9E0_9BACT</name>
<dbReference type="Proteomes" id="UP000664369">
    <property type="component" value="Unassembled WGS sequence"/>
</dbReference>
<protein>
    <recommendedName>
        <fullName evidence="3">HEAT repeat domain-containing protein</fullName>
    </recommendedName>
</protein>
<dbReference type="RefSeq" id="WP_208173161.1">
    <property type="nucleotide sequence ID" value="NZ_JAGETZ010000001.1"/>
</dbReference>
<keyword evidence="2" id="KW-1185">Reference proteome</keyword>
<accession>A0ABS3Q9E0</accession>
<evidence type="ECO:0000313" key="1">
    <source>
        <dbReference type="EMBL" id="MBO2007623.1"/>
    </source>
</evidence>
<gene>
    <name evidence="1" type="ORF">J4E00_01075</name>
</gene>
<dbReference type="EMBL" id="JAGETZ010000001">
    <property type="protein sequence ID" value="MBO2007623.1"/>
    <property type="molecule type" value="Genomic_DNA"/>
</dbReference>